<proteinExistence type="predicted"/>
<name>A0ABD0YFW4_9HEMI</name>
<comment type="caution">
    <text evidence="1">The sequence shown here is derived from an EMBL/GenBank/DDBJ whole genome shotgun (WGS) entry which is preliminary data.</text>
</comment>
<dbReference type="PANTHER" id="PTHR38681">
    <property type="entry name" value="RETROVIRUS-RELATED POL POLYPROTEIN FROM TRANSPOSON 412-LIKE PROTEIN-RELATED"/>
    <property type="match status" value="1"/>
</dbReference>
<organism evidence="1 2">
    <name type="scientific">Ranatra chinensis</name>
    <dbReference type="NCBI Taxonomy" id="642074"/>
    <lineage>
        <taxon>Eukaryota</taxon>
        <taxon>Metazoa</taxon>
        <taxon>Ecdysozoa</taxon>
        <taxon>Arthropoda</taxon>
        <taxon>Hexapoda</taxon>
        <taxon>Insecta</taxon>
        <taxon>Pterygota</taxon>
        <taxon>Neoptera</taxon>
        <taxon>Paraneoptera</taxon>
        <taxon>Hemiptera</taxon>
        <taxon>Heteroptera</taxon>
        <taxon>Panheteroptera</taxon>
        <taxon>Nepomorpha</taxon>
        <taxon>Nepidae</taxon>
        <taxon>Ranatrinae</taxon>
        <taxon>Ranatra</taxon>
    </lineage>
</organism>
<protein>
    <recommendedName>
        <fullName evidence="3">Transposase</fullName>
    </recommendedName>
</protein>
<gene>
    <name evidence="1" type="ORF">AAG570_014112</name>
</gene>
<dbReference type="Proteomes" id="UP001558652">
    <property type="component" value="Unassembled WGS sequence"/>
</dbReference>
<evidence type="ECO:0000313" key="2">
    <source>
        <dbReference type="Proteomes" id="UP001558652"/>
    </source>
</evidence>
<dbReference type="PANTHER" id="PTHR38681:SF1">
    <property type="entry name" value="RETROVIRUS-RELATED POL POLYPROTEIN FROM TRANSPOSON 412-LIKE PROTEIN"/>
    <property type="match status" value="1"/>
</dbReference>
<evidence type="ECO:0000313" key="1">
    <source>
        <dbReference type="EMBL" id="KAL1109955.1"/>
    </source>
</evidence>
<dbReference type="EMBL" id="JBFDAA010000115">
    <property type="protein sequence ID" value="KAL1109955.1"/>
    <property type="molecule type" value="Genomic_DNA"/>
</dbReference>
<evidence type="ECO:0008006" key="3">
    <source>
        <dbReference type="Google" id="ProtNLM"/>
    </source>
</evidence>
<sequence>MVERRHRTLKAALIARGASNNWSLRTASQTDSDTTAAQLLNGQNIALPGFVNTPPEQAASLRQKNGPNPPLARGRPFVPKQLATASHVFLCCSGLKKSLIPPYEVRVTKRAEKHVTIQLPDRQVTVSLHRVKPAFLINEEAIYGFHINTKASTDPSAAK</sequence>
<reference evidence="1 2" key="1">
    <citation type="submission" date="2024-07" db="EMBL/GenBank/DDBJ databases">
        <title>Chromosome-level genome assembly of the water stick insect Ranatra chinensis (Heteroptera: Nepidae).</title>
        <authorList>
            <person name="Liu X."/>
        </authorList>
    </citation>
    <scope>NUCLEOTIDE SEQUENCE [LARGE SCALE GENOMIC DNA]</scope>
    <source>
        <strain evidence="1">Cailab_2021Rc</strain>
        <tissue evidence="1">Muscle</tissue>
    </source>
</reference>
<dbReference type="AlphaFoldDB" id="A0ABD0YFW4"/>
<accession>A0ABD0YFW4</accession>
<keyword evidence="2" id="KW-1185">Reference proteome</keyword>